<dbReference type="EMBL" id="JAJIRN010000012">
    <property type="protein sequence ID" value="MCV2371035.1"/>
    <property type="molecule type" value="Genomic_DNA"/>
</dbReference>
<evidence type="ECO:0000256" key="1">
    <source>
        <dbReference type="SAM" id="SignalP"/>
    </source>
</evidence>
<dbReference type="Proteomes" id="UP001209701">
    <property type="component" value="Unassembled WGS sequence"/>
</dbReference>
<evidence type="ECO:0000313" key="2">
    <source>
        <dbReference type="EMBL" id="MCV2371035.1"/>
    </source>
</evidence>
<feature type="chain" id="PRO_5046821402" evidence="1">
    <location>
        <begin position="22"/>
        <end position="55"/>
    </location>
</feature>
<accession>A0ABT2YMC2</accession>
<dbReference type="RefSeq" id="WP_263573616.1">
    <property type="nucleotide sequence ID" value="NZ_JAJIRN010000012.1"/>
</dbReference>
<gene>
    <name evidence="2" type="ORF">LNV07_23350</name>
</gene>
<feature type="signal peptide" evidence="1">
    <location>
        <begin position="1"/>
        <end position="21"/>
    </location>
</feature>
<evidence type="ECO:0000313" key="3">
    <source>
        <dbReference type="Proteomes" id="UP001209701"/>
    </source>
</evidence>
<reference evidence="2 3" key="1">
    <citation type="submission" date="2021-11" db="EMBL/GenBank/DDBJ databases">
        <authorList>
            <person name="Liang Q."/>
            <person name="Mou H."/>
            <person name="Liu Z."/>
        </authorList>
    </citation>
    <scope>NUCLEOTIDE SEQUENCE [LARGE SCALE GENOMIC DNA]</scope>
    <source>
        <strain evidence="2 3">CHU3</strain>
    </source>
</reference>
<comment type="caution">
    <text evidence="2">The sequence shown here is derived from an EMBL/GenBank/DDBJ whole genome shotgun (WGS) entry which is preliminary data.</text>
</comment>
<organism evidence="2 3">
    <name type="scientific">Roseateles oligotrophus</name>
    <dbReference type="NCBI Taxonomy" id="1769250"/>
    <lineage>
        <taxon>Bacteria</taxon>
        <taxon>Pseudomonadati</taxon>
        <taxon>Pseudomonadota</taxon>
        <taxon>Betaproteobacteria</taxon>
        <taxon>Burkholderiales</taxon>
        <taxon>Sphaerotilaceae</taxon>
        <taxon>Roseateles</taxon>
    </lineage>
</organism>
<keyword evidence="3" id="KW-1185">Reference proteome</keyword>
<sequence length="55" mass="5266">MKNSIAAVAVLLSLLGGSAQAQITAAAAMSAATAPAKAAAASTDPIVAMRCDHQG</sequence>
<protein>
    <submittedName>
        <fullName evidence="2">Uncharacterized protein</fullName>
    </submittedName>
</protein>
<keyword evidence="1" id="KW-0732">Signal</keyword>
<name>A0ABT2YMC2_9BURK</name>
<proteinExistence type="predicted"/>